<proteinExistence type="predicted"/>
<dbReference type="EMBL" id="JBHUKY010000012">
    <property type="protein sequence ID" value="MFD2409166.1"/>
    <property type="molecule type" value="Genomic_DNA"/>
</dbReference>
<evidence type="ECO:0000313" key="2">
    <source>
        <dbReference type="EMBL" id="MFD2409166.1"/>
    </source>
</evidence>
<dbReference type="Proteomes" id="UP001597448">
    <property type="component" value="Unassembled WGS sequence"/>
</dbReference>
<dbReference type="SMART" id="SM00850">
    <property type="entry name" value="LytTR"/>
    <property type="match status" value="1"/>
</dbReference>
<comment type="caution">
    <text evidence="2">The sequence shown here is derived from an EMBL/GenBank/DDBJ whole genome shotgun (WGS) entry which is preliminary data.</text>
</comment>
<accession>A0ABW5F4I9</accession>
<gene>
    <name evidence="2" type="ORF">ACFSX3_04755</name>
</gene>
<reference evidence="3" key="1">
    <citation type="journal article" date="2019" name="Int. J. Syst. Evol. Microbiol.">
        <title>The Global Catalogue of Microorganisms (GCM) 10K type strain sequencing project: providing services to taxonomists for standard genome sequencing and annotation.</title>
        <authorList>
            <consortium name="The Broad Institute Genomics Platform"/>
            <consortium name="The Broad Institute Genome Sequencing Center for Infectious Disease"/>
            <person name="Wu L."/>
            <person name="Ma J."/>
        </authorList>
    </citation>
    <scope>NUCLEOTIDE SEQUENCE [LARGE SCALE GENOMIC DNA]</scope>
    <source>
        <strain evidence="3">CCM 8725</strain>
    </source>
</reference>
<dbReference type="PROSITE" id="PS50930">
    <property type="entry name" value="HTH_LYTTR"/>
    <property type="match status" value="1"/>
</dbReference>
<dbReference type="GO" id="GO:0003677">
    <property type="term" value="F:DNA binding"/>
    <property type="evidence" value="ECO:0007669"/>
    <property type="project" value="UniProtKB-KW"/>
</dbReference>
<feature type="domain" description="HTH LytTR-type" evidence="1">
    <location>
        <begin position="45"/>
        <end position="149"/>
    </location>
</feature>
<sequence length="149" mass="17025">MEIRFEADSGMDRGLAKVVTHPAEQEQWKRLEAALQAAEKRITVINASNNRQVSLETSKVAVIEAEDRMCSVRLITGEMYLLNTRLKFAMEVLDAPGFIKINNQTIINTRYITEFSATANARVEVLLTDNTSYTVSRYYINDFRRSYHG</sequence>
<keyword evidence="3" id="KW-1185">Reference proteome</keyword>
<evidence type="ECO:0000259" key="1">
    <source>
        <dbReference type="PROSITE" id="PS50930"/>
    </source>
</evidence>
<organism evidence="2 3">
    <name type="scientific">Paenibacillus rhizoplanae</name>
    <dbReference type="NCBI Taxonomy" id="1917181"/>
    <lineage>
        <taxon>Bacteria</taxon>
        <taxon>Bacillati</taxon>
        <taxon>Bacillota</taxon>
        <taxon>Bacilli</taxon>
        <taxon>Bacillales</taxon>
        <taxon>Paenibacillaceae</taxon>
        <taxon>Paenibacillus</taxon>
    </lineage>
</organism>
<dbReference type="Gene3D" id="2.40.50.1020">
    <property type="entry name" value="LytTr DNA-binding domain"/>
    <property type="match status" value="1"/>
</dbReference>
<dbReference type="InterPro" id="IPR007492">
    <property type="entry name" value="LytTR_DNA-bd_dom"/>
</dbReference>
<evidence type="ECO:0000313" key="3">
    <source>
        <dbReference type="Proteomes" id="UP001597448"/>
    </source>
</evidence>
<protein>
    <submittedName>
        <fullName evidence="2">LytTR family DNA-binding domain-containing protein</fullName>
    </submittedName>
</protein>
<dbReference type="Pfam" id="PF04397">
    <property type="entry name" value="LytTR"/>
    <property type="match status" value="1"/>
</dbReference>
<dbReference type="RefSeq" id="WP_209994040.1">
    <property type="nucleotide sequence ID" value="NZ_JBHSVQ010000001.1"/>
</dbReference>
<name>A0ABW5F4I9_9BACL</name>
<keyword evidence="2" id="KW-0238">DNA-binding</keyword>